<dbReference type="UniPathway" id="UPA00068">
    <property type="reaction ID" value="UER00106"/>
</dbReference>
<dbReference type="NCBIfam" id="TIGR00120">
    <property type="entry name" value="ArgJ"/>
    <property type="match status" value="1"/>
</dbReference>
<feature type="site" description="Involved in the stabilization of negative charge on the oxyanion by the formation of the oxyanion hole" evidence="10">
    <location>
        <position position="118"/>
    </location>
</feature>
<comment type="pathway">
    <text evidence="10">Amino-acid biosynthesis; L-arginine biosynthesis; N(2)-acetyl-L-ornithine from L-glutamate: step 1/4.</text>
</comment>
<dbReference type="Gene3D" id="3.60.70.12">
    <property type="entry name" value="L-amino peptidase D-ALA esterase/amidase"/>
    <property type="match status" value="1"/>
</dbReference>
<organism evidence="11 12">
    <name type="scientific">Candidatus Segetimicrobium genomatis</name>
    <dbReference type="NCBI Taxonomy" id="2569760"/>
    <lineage>
        <taxon>Bacteria</taxon>
        <taxon>Bacillati</taxon>
        <taxon>Candidatus Sysuimicrobiota</taxon>
        <taxon>Candidatus Sysuimicrobiia</taxon>
        <taxon>Candidatus Sysuimicrobiales</taxon>
        <taxon>Candidatus Segetimicrobiaceae</taxon>
        <taxon>Candidatus Segetimicrobium</taxon>
    </lineage>
</organism>
<dbReference type="EMBL" id="VBAK01000105">
    <property type="protein sequence ID" value="TMI91096.1"/>
    <property type="molecule type" value="Genomic_DNA"/>
</dbReference>
<dbReference type="PANTHER" id="PTHR23100">
    <property type="entry name" value="ARGININE BIOSYNTHESIS BIFUNCTIONAL PROTEIN ARGJ"/>
    <property type="match status" value="1"/>
</dbReference>
<evidence type="ECO:0000256" key="2">
    <source>
        <dbReference type="ARBA" id="ARBA00006774"/>
    </source>
</evidence>
<name>A0A537K6B1_9BACT</name>
<evidence type="ECO:0000256" key="4">
    <source>
        <dbReference type="ARBA" id="ARBA00022490"/>
    </source>
</evidence>
<comment type="similarity">
    <text evidence="2 10">Belongs to the ArgJ family.</text>
</comment>
<dbReference type="GO" id="GO:0006592">
    <property type="term" value="P:ornithine biosynthetic process"/>
    <property type="evidence" value="ECO:0007669"/>
    <property type="project" value="TreeGrafter"/>
</dbReference>
<dbReference type="EC" id="2.3.1.1" evidence="10"/>
<dbReference type="InterPro" id="IPR016117">
    <property type="entry name" value="ArgJ-like_dom_sf"/>
</dbReference>
<dbReference type="InterPro" id="IPR042195">
    <property type="entry name" value="ArgJ_beta_C"/>
</dbReference>
<comment type="subunit">
    <text evidence="3 10">Heterotetramer of two alpha and two beta chains.</text>
</comment>
<feature type="binding site" evidence="10">
    <location>
        <position position="179"/>
    </location>
    <ligand>
        <name>substrate</name>
    </ligand>
</feature>
<dbReference type="PANTHER" id="PTHR23100:SF0">
    <property type="entry name" value="ARGININE BIOSYNTHESIS BIFUNCTIONAL PROTEIN ARGJ, MITOCHONDRIAL"/>
    <property type="match status" value="1"/>
</dbReference>
<dbReference type="NCBIfam" id="NF003802">
    <property type="entry name" value="PRK05388.1"/>
    <property type="match status" value="1"/>
</dbReference>
<dbReference type="GO" id="GO:0006526">
    <property type="term" value="P:L-arginine biosynthetic process"/>
    <property type="evidence" value="ECO:0007669"/>
    <property type="project" value="UniProtKB-UniRule"/>
</dbReference>
<proteinExistence type="inferred from homology"/>
<keyword evidence="9 10" id="KW-0012">Acyltransferase</keyword>
<evidence type="ECO:0000256" key="7">
    <source>
        <dbReference type="ARBA" id="ARBA00022679"/>
    </source>
</evidence>
<keyword evidence="8 10" id="KW-0068">Autocatalytic cleavage</keyword>
<keyword evidence="7 10" id="KW-0808">Transferase</keyword>
<evidence type="ECO:0000256" key="10">
    <source>
        <dbReference type="HAMAP-Rule" id="MF_01106"/>
    </source>
</evidence>
<dbReference type="FunFam" id="3.10.20.340:FF:000003">
    <property type="entry name" value="Arginine biosynthesis bifunctional protein ArgJ"/>
    <property type="match status" value="1"/>
</dbReference>
<comment type="caution">
    <text evidence="10">Lacks conserved residue(s) required for the propagation of feature annotation.</text>
</comment>
<dbReference type="GO" id="GO:0005737">
    <property type="term" value="C:cytoplasm"/>
    <property type="evidence" value="ECO:0007669"/>
    <property type="project" value="UniProtKB-SubCell"/>
</dbReference>
<evidence type="ECO:0000256" key="3">
    <source>
        <dbReference type="ARBA" id="ARBA00011475"/>
    </source>
</evidence>
<comment type="pathway">
    <text evidence="10">Amino-acid biosynthesis; L-arginine biosynthesis; L-ornithine and N-acetyl-L-glutamate from L-glutamate and N(2)-acetyl-L-ornithine (cyclic): step 1/1.</text>
</comment>
<comment type="caution">
    <text evidence="11">The sequence shown here is derived from an EMBL/GenBank/DDBJ whole genome shotgun (WGS) entry which is preliminary data.</text>
</comment>
<dbReference type="EC" id="2.3.1.35" evidence="10"/>
<feature type="site" description="Cleavage; by autolysis" evidence="10">
    <location>
        <begin position="189"/>
        <end position="190"/>
    </location>
</feature>
<feature type="binding site" evidence="10">
    <location>
        <position position="276"/>
    </location>
    <ligand>
        <name>substrate</name>
    </ligand>
</feature>
<feature type="site" description="Involved in the stabilization of negative charge on the oxyanion by the formation of the oxyanion hole" evidence="10">
    <location>
        <position position="117"/>
    </location>
</feature>
<comment type="subcellular location">
    <subcellularLocation>
        <location evidence="1 10">Cytoplasm</location>
    </subcellularLocation>
</comment>
<evidence type="ECO:0000256" key="1">
    <source>
        <dbReference type="ARBA" id="ARBA00004496"/>
    </source>
</evidence>
<sequence length="405" mass="41198">MAEGVTRLIQGGVTSAQGFAAAGVHCGIKAQKKDLALVVSRVPAAAAGVFTTNKVKAAPVLLDMERVRSGQGQAVLLNSGNANACTGEQGMRDAREMARLAGEHLQMVEDLVYICSTGPIGVPLPMDAVRRGIPEAVRHLGADGTAAAEAILTTDTVSKTGAVQVTVGSQVVTVGGMSKGAGMIHPQMATTLSVLTTDASVAPAVLNSALRRAADGSFNRITVDGDRSTNDTILIFANGEAGAPEITGPGDALDAFQAALSVLTGGLARAIARDGEGATKLVEITVAGAQTEEDAERAARAVANSLLVKTSIHGAGAHWGRIMAAVGYSGVDVEPDRIAVKIGPVVVAERGAGVGGPERLEEAGEHLAGENVQVTVDLGVGRGEATVWTCDLSEEYVKENAGELS</sequence>
<evidence type="ECO:0000256" key="8">
    <source>
        <dbReference type="ARBA" id="ARBA00022813"/>
    </source>
</evidence>
<evidence type="ECO:0000256" key="9">
    <source>
        <dbReference type="ARBA" id="ARBA00023315"/>
    </source>
</evidence>
<feature type="chain" id="PRO_5023484874" description="Arginine biosynthesis bifunctional protein ArgJ beta chain" evidence="10">
    <location>
        <begin position="190"/>
        <end position="405"/>
    </location>
</feature>
<dbReference type="GO" id="GO:0004042">
    <property type="term" value="F:L-glutamate N-acetyltransferase activity"/>
    <property type="evidence" value="ECO:0007669"/>
    <property type="project" value="UniProtKB-UniRule"/>
</dbReference>
<feature type="binding site" evidence="10">
    <location>
        <position position="400"/>
    </location>
    <ligand>
        <name>substrate</name>
    </ligand>
</feature>
<feature type="binding site" evidence="10">
    <location>
        <position position="153"/>
    </location>
    <ligand>
        <name>substrate</name>
    </ligand>
</feature>
<feature type="active site" description="Nucleophile" evidence="10">
    <location>
        <position position="190"/>
    </location>
</feature>
<dbReference type="CDD" id="cd02152">
    <property type="entry name" value="OAT"/>
    <property type="match status" value="1"/>
</dbReference>
<evidence type="ECO:0000256" key="5">
    <source>
        <dbReference type="ARBA" id="ARBA00022571"/>
    </source>
</evidence>
<dbReference type="Proteomes" id="UP000318509">
    <property type="component" value="Unassembled WGS sequence"/>
</dbReference>
<keyword evidence="6 10" id="KW-0028">Amino-acid biosynthesis</keyword>
<evidence type="ECO:0000313" key="12">
    <source>
        <dbReference type="Proteomes" id="UP000318509"/>
    </source>
</evidence>
<keyword evidence="10" id="KW-0511">Multifunctional enzyme</keyword>
<comment type="catalytic activity">
    <reaction evidence="10">
        <text>L-glutamate + acetyl-CoA = N-acetyl-L-glutamate + CoA + H(+)</text>
        <dbReference type="Rhea" id="RHEA:24292"/>
        <dbReference type="ChEBI" id="CHEBI:15378"/>
        <dbReference type="ChEBI" id="CHEBI:29985"/>
        <dbReference type="ChEBI" id="CHEBI:44337"/>
        <dbReference type="ChEBI" id="CHEBI:57287"/>
        <dbReference type="ChEBI" id="CHEBI:57288"/>
        <dbReference type="EC" id="2.3.1.1"/>
    </reaction>
</comment>
<gene>
    <name evidence="10 11" type="primary">argJ</name>
    <name evidence="11" type="ORF">E6H00_05290</name>
</gene>
<dbReference type="FunFam" id="3.60.70.12:FF:000001">
    <property type="entry name" value="Arginine biosynthesis bifunctional protein ArgJ, chloroplastic"/>
    <property type="match status" value="1"/>
</dbReference>
<reference evidence="11 12" key="1">
    <citation type="journal article" date="2019" name="Nat. Microbiol.">
        <title>Mediterranean grassland soil C-N compound turnover is dependent on rainfall and depth, and is mediated by genomically divergent microorganisms.</title>
        <authorList>
            <person name="Diamond S."/>
            <person name="Andeer P.F."/>
            <person name="Li Z."/>
            <person name="Crits-Christoph A."/>
            <person name="Burstein D."/>
            <person name="Anantharaman K."/>
            <person name="Lane K.R."/>
            <person name="Thomas B.C."/>
            <person name="Pan C."/>
            <person name="Northen T.R."/>
            <person name="Banfield J.F."/>
        </authorList>
    </citation>
    <scope>NUCLEOTIDE SEQUENCE [LARGE SCALE GENOMIC DNA]</scope>
    <source>
        <strain evidence="11">NP_3</strain>
    </source>
</reference>
<feature type="binding site" evidence="10">
    <location>
        <position position="190"/>
    </location>
    <ligand>
        <name>substrate</name>
    </ligand>
</feature>
<protein>
    <recommendedName>
        <fullName evidence="10">Arginine biosynthesis bifunctional protein ArgJ</fullName>
    </recommendedName>
    <domain>
        <recommendedName>
            <fullName evidence="10">Glutamate N-acetyltransferase</fullName>
            <ecNumber evidence="10">2.3.1.35</ecNumber>
        </recommendedName>
        <alternativeName>
            <fullName evidence="10">Ornithine acetyltransferase</fullName>
            <shortName evidence="10">OATase</shortName>
        </alternativeName>
        <alternativeName>
            <fullName evidence="10">Ornithine transacetylase</fullName>
        </alternativeName>
    </domain>
    <domain>
        <recommendedName>
            <fullName evidence="10">Amino-acid acetyltransferase</fullName>
            <ecNumber evidence="10">2.3.1.1</ecNumber>
        </recommendedName>
        <alternativeName>
            <fullName evidence="10">N-acetylglutamate synthase</fullName>
            <shortName evidence="10">AGSase</shortName>
        </alternativeName>
    </domain>
    <component>
        <recommendedName>
            <fullName evidence="10">Arginine biosynthesis bifunctional protein ArgJ alpha chain</fullName>
        </recommendedName>
    </component>
    <component>
        <recommendedName>
            <fullName evidence="10">Arginine biosynthesis bifunctional protein ArgJ beta chain</fullName>
        </recommendedName>
    </component>
</protein>
<evidence type="ECO:0000313" key="11">
    <source>
        <dbReference type="EMBL" id="TMI91096.1"/>
    </source>
</evidence>
<dbReference type="GO" id="GO:0004358">
    <property type="term" value="F:L-glutamate N-acetyltransferase activity, acting on acetyl-L-ornithine as donor"/>
    <property type="evidence" value="ECO:0007669"/>
    <property type="project" value="UniProtKB-UniRule"/>
</dbReference>
<dbReference type="AlphaFoldDB" id="A0A537K6B1"/>
<dbReference type="HAMAP" id="MF_01106">
    <property type="entry name" value="ArgJ"/>
    <property type="match status" value="1"/>
</dbReference>
<dbReference type="Gene3D" id="3.10.20.340">
    <property type="entry name" value="ArgJ beta chain, C-terminal domain"/>
    <property type="match status" value="1"/>
</dbReference>
<comment type="catalytic activity">
    <reaction evidence="10">
        <text>N(2)-acetyl-L-ornithine + L-glutamate = N-acetyl-L-glutamate + L-ornithine</text>
        <dbReference type="Rhea" id="RHEA:15349"/>
        <dbReference type="ChEBI" id="CHEBI:29985"/>
        <dbReference type="ChEBI" id="CHEBI:44337"/>
        <dbReference type="ChEBI" id="CHEBI:46911"/>
        <dbReference type="ChEBI" id="CHEBI:57805"/>
        <dbReference type="EC" id="2.3.1.35"/>
    </reaction>
</comment>
<dbReference type="Pfam" id="PF01960">
    <property type="entry name" value="ArgJ"/>
    <property type="match status" value="1"/>
</dbReference>
<dbReference type="InterPro" id="IPR002813">
    <property type="entry name" value="Arg_biosynth_ArgJ"/>
</dbReference>
<comment type="function">
    <text evidence="10">Catalyzes two activities which are involved in the cyclic version of arginine biosynthesis: the synthesis of N-acetylglutamate from glutamate and acetyl-CoA as the acetyl donor, and of ornithine by transacetylation between N(2)-acetylornithine and glutamate.</text>
</comment>
<evidence type="ECO:0000256" key="6">
    <source>
        <dbReference type="ARBA" id="ARBA00022605"/>
    </source>
</evidence>
<accession>A0A537K6B1</accession>
<dbReference type="SUPFAM" id="SSF56266">
    <property type="entry name" value="DmpA/ArgJ-like"/>
    <property type="match status" value="1"/>
</dbReference>
<keyword evidence="5 10" id="KW-0055">Arginine biosynthesis</keyword>
<keyword evidence="4 10" id="KW-0963">Cytoplasm</keyword>
<feature type="chain" id="PRO_5023484875" description="Arginine biosynthesis bifunctional protein ArgJ alpha chain" evidence="10">
    <location>
        <begin position="1"/>
        <end position="189"/>
    </location>
</feature>